<dbReference type="GO" id="GO:0016787">
    <property type="term" value="F:hydrolase activity"/>
    <property type="evidence" value="ECO:0007669"/>
    <property type="project" value="InterPro"/>
</dbReference>
<keyword evidence="6" id="KW-1185">Reference proteome</keyword>
<feature type="domain" description="S-Me-THD N-terminal" evidence="3">
    <location>
        <begin position="586"/>
        <end position="760"/>
    </location>
</feature>
<protein>
    <submittedName>
        <fullName evidence="5">DUF917-domain-containing protein</fullName>
    </submittedName>
</protein>
<dbReference type="InterPro" id="IPR043129">
    <property type="entry name" value="ATPase_NBD"/>
</dbReference>
<dbReference type="Proteomes" id="UP001221757">
    <property type="component" value="Unassembled WGS sequence"/>
</dbReference>
<evidence type="ECO:0000313" key="5">
    <source>
        <dbReference type="EMBL" id="KAJ7678546.1"/>
    </source>
</evidence>
<dbReference type="InterPro" id="IPR010318">
    <property type="entry name" value="S-Me-THD_N"/>
</dbReference>
<dbReference type="AlphaFoldDB" id="A0AAD7D4Y2"/>
<dbReference type="InterPro" id="IPR008040">
    <property type="entry name" value="Hydant_A_N"/>
</dbReference>
<feature type="domain" description="Hydantoinase A/oxoprolinase" evidence="1">
    <location>
        <begin position="194"/>
        <end position="372"/>
    </location>
</feature>
<evidence type="ECO:0000259" key="4">
    <source>
        <dbReference type="Pfam" id="PF20906"/>
    </source>
</evidence>
<dbReference type="Pfam" id="PF20906">
    <property type="entry name" value="S-Me-THD_C"/>
    <property type="match status" value="1"/>
</dbReference>
<dbReference type="InterPro" id="IPR024071">
    <property type="entry name" value="S-Me-THD_C_sf"/>
</dbReference>
<reference evidence="5" key="1">
    <citation type="submission" date="2023-03" db="EMBL/GenBank/DDBJ databases">
        <title>Massive genome expansion in bonnet fungi (Mycena s.s.) driven by repeated elements and novel gene families across ecological guilds.</title>
        <authorList>
            <consortium name="Lawrence Berkeley National Laboratory"/>
            <person name="Harder C.B."/>
            <person name="Miyauchi S."/>
            <person name="Viragh M."/>
            <person name="Kuo A."/>
            <person name="Thoen E."/>
            <person name="Andreopoulos B."/>
            <person name="Lu D."/>
            <person name="Skrede I."/>
            <person name="Drula E."/>
            <person name="Henrissat B."/>
            <person name="Morin E."/>
            <person name="Kohler A."/>
            <person name="Barry K."/>
            <person name="LaButti K."/>
            <person name="Morin E."/>
            <person name="Salamov A."/>
            <person name="Lipzen A."/>
            <person name="Mereny Z."/>
            <person name="Hegedus B."/>
            <person name="Baldrian P."/>
            <person name="Stursova M."/>
            <person name="Weitz H."/>
            <person name="Taylor A."/>
            <person name="Grigoriev I.V."/>
            <person name="Nagy L.G."/>
            <person name="Martin F."/>
            <person name="Kauserud H."/>
        </authorList>
    </citation>
    <scope>NUCLEOTIDE SEQUENCE</scope>
    <source>
        <strain evidence="5">CBHHK067</strain>
    </source>
</reference>
<evidence type="ECO:0000259" key="3">
    <source>
        <dbReference type="Pfam" id="PF06032"/>
    </source>
</evidence>
<feature type="domain" description="S-Me-THD-like C-terminal" evidence="4">
    <location>
        <begin position="765"/>
        <end position="957"/>
    </location>
</feature>
<dbReference type="Gene3D" id="2.40.390.10">
    <property type="entry name" value="CV3147-like"/>
    <property type="match status" value="1"/>
</dbReference>
<dbReference type="InterPro" id="IPR002821">
    <property type="entry name" value="Hydantoinase_A"/>
</dbReference>
<evidence type="ECO:0000259" key="1">
    <source>
        <dbReference type="Pfam" id="PF01968"/>
    </source>
</evidence>
<dbReference type="InterPro" id="IPR048350">
    <property type="entry name" value="S-Me-THD-like_C"/>
</dbReference>
<dbReference type="EMBL" id="JARKIE010000134">
    <property type="protein sequence ID" value="KAJ7678546.1"/>
    <property type="molecule type" value="Genomic_DNA"/>
</dbReference>
<dbReference type="SUPFAM" id="SSF53067">
    <property type="entry name" value="Actin-like ATPase domain"/>
    <property type="match status" value="2"/>
</dbReference>
<dbReference type="Pfam" id="PF06032">
    <property type="entry name" value="S-Me-THD_N"/>
    <property type="match status" value="1"/>
</dbReference>
<dbReference type="SUPFAM" id="SSF160991">
    <property type="entry name" value="CV3147-like"/>
    <property type="match status" value="1"/>
</dbReference>
<evidence type="ECO:0000259" key="2">
    <source>
        <dbReference type="Pfam" id="PF05378"/>
    </source>
</evidence>
<dbReference type="Gene3D" id="3.40.1610.10">
    <property type="entry name" value="CV3147-like domain"/>
    <property type="match status" value="1"/>
</dbReference>
<proteinExistence type="predicted"/>
<gene>
    <name evidence="5" type="ORF">B0H17DRAFT_1170320</name>
</gene>
<dbReference type="Gene3D" id="3.30.420.40">
    <property type="match status" value="1"/>
</dbReference>
<dbReference type="PANTHER" id="PTHR11365">
    <property type="entry name" value="5-OXOPROLINASE RELATED"/>
    <property type="match status" value="1"/>
</dbReference>
<comment type="caution">
    <text evidence="5">The sequence shown here is derived from an EMBL/GenBank/DDBJ whole genome shotgun (WGS) entry which is preliminary data.</text>
</comment>
<dbReference type="PANTHER" id="PTHR11365:SF10">
    <property type="entry name" value="HYDANTOINASE_OXOPROLINASE"/>
    <property type="match status" value="1"/>
</dbReference>
<dbReference type="InterPro" id="IPR027479">
    <property type="entry name" value="S-Me-THD_N_sf"/>
</dbReference>
<dbReference type="InterPro" id="IPR045079">
    <property type="entry name" value="Oxoprolinase-like"/>
</dbReference>
<feature type="domain" description="Hydantoinase/oxoprolinase N-terminal" evidence="2">
    <location>
        <begin position="7"/>
        <end position="100"/>
    </location>
</feature>
<name>A0AAD7D4Y2_MYCRO</name>
<organism evidence="5 6">
    <name type="scientific">Mycena rosella</name>
    <name type="common">Pink bonnet</name>
    <name type="synonym">Agaricus rosellus</name>
    <dbReference type="NCBI Taxonomy" id="1033263"/>
    <lineage>
        <taxon>Eukaryota</taxon>
        <taxon>Fungi</taxon>
        <taxon>Dikarya</taxon>
        <taxon>Basidiomycota</taxon>
        <taxon>Agaricomycotina</taxon>
        <taxon>Agaricomycetes</taxon>
        <taxon>Agaricomycetidae</taxon>
        <taxon>Agaricales</taxon>
        <taxon>Marasmiineae</taxon>
        <taxon>Mycenaceae</taxon>
        <taxon>Mycena</taxon>
    </lineage>
</organism>
<sequence>MSTSRYRIGVDVGGTNTDGVIIDITKTLDPLTRGVIASFKHETTTNVTDGIEAAVRKVMADAGVDPHDGKILSLTIGTTHFMNAVVQADARRLSKVAVIRLAAPYTLEYPTFLDFPPHLKAIMNGHTAVIKGGLQIQPIKSKGLKDIVLIGVFSPLDVSGQNECLVRDILLRHLGPDVNIVCSRDVAQVGFIERENASILNASIGAFAQRTIRGFESAMKRLGLVCPLYLTQNDGTLTSAADAARLPIRTFSSGATNSMRGASFLAGIDLKKNLEGTAKSMIVVDVGGTTTDVGVLLPSGFPRQAAAFIEVAGVRTNFSMPDVNSIGLGGGSRVRVDAGRRVTVGPDSVGHYLTRDAKVFGGDVLTATDICVRSGVGGIGDAAKVADVTNEVVTQSKLVIRKLLENVVDRMKTSPEDCTVLLVGGGSIIVPPELKGVKEVILPPFHSVANAVGAAIANVSGNVDTIEILQGQKLPEVLERIKILAVEKAVAAGAEPSGVSIAEINVLPVQYVTNQATRIIVRAVGELGIPNESWVPKSDIAWHTDVEEEPESAQQIILEGSDGATGIDYQAYRPKIVANEWILSETDLFFIQEGCGVLGTGGGGNPYPAYLKTRQMLRDGKVLRIVDHSSLADDAVLARGGYMGSPSVDSERLMPAAAIMEAGTELAKYCGVASFAATLCDEIGGSNGMQSLVMSGVYGIPAFDGDLMGRAYPKLNQVLPGPYNFVWHPRNLKCSAVYDRPNALTPAALCDGDNNVVLLTKVKNEHLVETLMRTVTTEMGSAAALCCPPLAVSDARDYGVPRTMSQAWRIGRAISISRQTNNMKGVPDAILQLQNGACLFIGKIVSCSREVRAGFTWGEIRISQLRDEELEEPASTNENLAAYIQSEKDGSRKLVAIVPDLISVLDSQSGSNLGSQDYSYGLRVTVIAMAGSPLWNSEAGLRSGGPAAFDLDHKFVSVGEYMTPISVIEEYR</sequence>
<dbReference type="Pfam" id="PF01968">
    <property type="entry name" value="Hydantoinase_A"/>
    <property type="match status" value="1"/>
</dbReference>
<evidence type="ECO:0000313" key="6">
    <source>
        <dbReference type="Proteomes" id="UP001221757"/>
    </source>
</evidence>
<dbReference type="Pfam" id="PF05378">
    <property type="entry name" value="Hydant_A_N"/>
    <property type="match status" value="1"/>
</dbReference>
<accession>A0AAD7D4Y2</accession>